<feature type="domain" description="Cyclin-like" evidence="5">
    <location>
        <begin position="291"/>
        <end position="390"/>
    </location>
</feature>
<keyword evidence="3" id="KW-0131">Cell cycle</keyword>
<keyword evidence="1" id="KW-0132">Cell division</keyword>
<dbReference type="PANTHER" id="PTHR10177">
    <property type="entry name" value="CYCLINS"/>
    <property type="match status" value="1"/>
</dbReference>
<accession>A0ABD3PB21</accession>
<evidence type="ECO:0000256" key="1">
    <source>
        <dbReference type="ARBA" id="ARBA00022618"/>
    </source>
</evidence>
<dbReference type="Pfam" id="PF00134">
    <property type="entry name" value="Cyclin_N"/>
    <property type="match status" value="1"/>
</dbReference>
<evidence type="ECO:0000256" key="3">
    <source>
        <dbReference type="ARBA" id="ARBA00023306"/>
    </source>
</evidence>
<evidence type="ECO:0000313" key="8">
    <source>
        <dbReference type="Proteomes" id="UP001530400"/>
    </source>
</evidence>
<evidence type="ECO:0008006" key="9">
    <source>
        <dbReference type="Google" id="ProtNLM"/>
    </source>
</evidence>
<gene>
    <name evidence="7" type="ORF">ACHAWO_012731</name>
</gene>
<evidence type="ECO:0000313" key="7">
    <source>
        <dbReference type="EMBL" id="KAL3784904.1"/>
    </source>
</evidence>
<dbReference type="GO" id="GO:0051301">
    <property type="term" value="P:cell division"/>
    <property type="evidence" value="ECO:0007669"/>
    <property type="project" value="UniProtKB-KW"/>
</dbReference>
<dbReference type="InterPro" id="IPR039361">
    <property type="entry name" value="Cyclin"/>
</dbReference>
<dbReference type="SMART" id="SM01332">
    <property type="entry name" value="Cyclin_C"/>
    <property type="match status" value="1"/>
</dbReference>
<dbReference type="SUPFAM" id="SSF47954">
    <property type="entry name" value="Cyclin-like"/>
    <property type="match status" value="2"/>
</dbReference>
<dbReference type="Pfam" id="PF02984">
    <property type="entry name" value="Cyclin_C"/>
    <property type="match status" value="1"/>
</dbReference>
<feature type="domain" description="Cyclin-like" evidence="5">
    <location>
        <begin position="193"/>
        <end position="278"/>
    </location>
</feature>
<comment type="similarity">
    <text evidence="4">Belongs to the cyclin family.</text>
</comment>
<evidence type="ECO:0000256" key="4">
    <source>
        <dbReference type="RuleBase" id="RU000383"/>
    </source>
</evidence>
<dbReference type="InterPro" id="IPR006671">
    <property type="entry name" value="Cyclin_N"/>
</dbReference>
<keyword evidence="2 4" id="KW-0195">Cyclin</keyword>
<dbReference type="Gene3D" id="1.10.472.10">
    <property type="entry name" value="Cyclin-like"/>
    <property type="match status" value="2"/>
</dbReference>
<sequence>MNRHPSDGYQTPPPMENKDLIKYMKGYNESLCESGSIHDIEEDESQEDTKETIGLSKGKIKLAADEKSGSKRGVGCSLQFVQVHRKFMKGHVSGRRRGSVYKRIHFLGLAMKKRKRSVVPPNFALKRDKLAVHEFSHGIPYFNWNGRNDLLQCKNYVTDIYQQMFENEKSTHQCPYIQRRANMSTNMRAIAVDWLIELTDVVCQNPITLYLTVSIFDRYCARVSVEKKNLQLVAVTALFIACKYEEVYSVPSIAMLTYSTDYSYTKSDLILMERSIVRELYWRLSVPTAYSFLTRFLALIDASDFTKNAAQYYIKRVLQEHAMLKYLPSQISCAAVMLAVHNDKLYTSNGYSNEKPHVMKISNGPQPIVLLHYTGFKKKLVIEICNELANYVTTDARTLKGTPLNAAKMKFKSQDYMKVSTVTFKPLSQGSI</sequence>
<feature type="domain" description="Cyclin C-terminal" evidence="6">
    <location>
        <begin position="287"/>
        <end position="425"/>
    </location>
</feature>
<dbReference type="CDD" id="cd20537">
    <property type="entry name" value="CYCLIN_CCNO-like_rpt2"/>
    <property type="match status" value="1"/>
</dbReference>
<dbReference type="EMBL" id="JALLPJ020000711">
    <property type="protein sequence ID" value="KAL3784904.1"/>
    <property type="molecule type" value="Genomic_DNA"/>
</dbReference>
<dbReference type="Proteomes" id="UP001530400">
    <property type="component" value="Unassembled WGS sequence"/>
</dbReference>
<dbReference type="InterPro" id="IPR013763">
    <property type="entry name" value="Cyclin-like_dom"/>
</dbReference>
<reference evidence="7 8" key="1">
    <citation type="submission" date="2024-10" db="EMBL/GenBank/DDBJ databases">
        <title>Updated reference genomes for cyclostephanoid diatoms.</title>
        <authorList>
            <person name="Roberts W.R."/>
            <person name="Alverson A.J."/>
        </authorList>
    </citation>
    <scope>NUCLEOTIDE SEQUENCE [LARGE SCALE GENOMIC DNA]</scope>
    <source>
        <strain evidence="7 8">AJA010-31</strain>
    </source>
</reference>
<dbReference type="SMART" id="SM00385">
    <property type="entry name" value="CYCLIN"/>
    <property type="match status" value="2"/>
</dbReference>
<organism evidence="7 8">
    <name type="scientific">Cyclotella atomus</name>
    <dbReference type="NCBI Taxonomy" id="382360"/>
    <lineage>
        <taxon>Eukaryota</taxon>
        <taxon>Sar</taxon>
        <taxon>Stramenopiles</taxon>
        <taxon>Ochrophyta</taxon>
        <taxon>Bacillariophyta</taxon>
        <taxon>Coscinodiscophyceae</taxon>
        <taxon>Thalassiosirophycidae</taxon>
        <taxon>Stephanodiscales</taxon>
        <taxon>Stephanodiscaceae</taxon>
        <taxon>Cyclotella</taxon>
    </lineage>
</organism>
<dbReference type="FunFam" id="1.10.472.10:FF:000001">
    <property type="entry name" value="G2/mitotic-specific cyclin"/>
    <property type="match status" value="1"/>
</dbReference>
<evidence type="ECO:0000259" key="6">
    <source>
        <dbReference type="SMART" id="SM01332"/>
    </source>
</evidence>
<proteinExistence type="inferred from homology"/>
<keyword evidence="8" id="KW-1185">Reference proteome</keyword>
<comment type="caution">
    <text evidence="7">The sequence shown here is derived from an EMBL/GenBank/DDBJ whole genome shotgun (WGS) entry which is preliminary data.</text>
</comment>
<protein>
    <recommendedName>
        <fullName evidence="9">Cyclin N-terminal domain-containing protein</fullName>
    </recommendedName>
</protein>
<dbReference type="InterPro" id="IPR036915">
    <property type="entry name" value="Cyclin-like_sf"/>
</dbReference>
<name>A0ABD3PB21_9STRA</name>
<evidence type="ECO:0000259" key="5">
    <source>
        <dbReference type="SMART" id="SM00385"/>
    </source>
</evidence>
<dbReference type="InterPro" id="IPR004367">
    <property type="entry name" value="Cyclin_C-dom"/>
</dbReference>
<dbReference type="AlphaFoldDB" id="A0ABD3PB21"/>
<evidence type="ECO:0000256" key="2">
    <source>
        <dbReference type="ARBA" id="ARBA00023127"/>
    </source>
</evidence>